<protein>
    <recommendedName>
        <fullName evidence="2">YgiT-type zinc finger domain-containing protein</fullName>
    </recommendedName>
</protein>
<name>A0A0F9HJ03_9ZZZZ</name>
<gene>
    <name evidence="1" type="ORF">LCGC14_1699520</name>
</gene>
<dbReference type="AlphaFoldDB" id="A0A0F9HJ03"/>
<evidence type="ECO:0000313" key="1">
    <source>
        <dbReference type="EMBL" id="KKM15092.1"/>
    </source>
</evidence>
<evidence type="ECO:0008006" key="2">
    <source>
        <dbReference type="Google" id="ProtNLM"/>
    </source>
</evidence>
<accession>A0A0F9HJ03</accession>
<organism evidence="1">
    <name type="scientific">marine sediment metagenome</name>
    <dbReference type="NCBI Taxonomy" id="412755"/>
    <lineage>
        <taxon>unclassified sequences</taxon>
        <taxon>metagenomes</taxon>
        <taxon>ecological metagenomes</taxon>
    </lineage>
</organism>
<proteinExistence type="predicted"/>
<reference evidence="1" key="1">
    <citation type="journal article" date="2015" name="Nature">
        <title>Complex archaea that bridge the gap between prokaryotes and eukaryotes.</title>
        <authorList>
            <person name="Spang A."/>
            <person name="Saw J.H."/>
            <person name="Jorgensen S.L."/>
            <person name="Zaremba-Niedzwiedzka K."/>
            <person name="Martijn J."/>
            <person name="Lind A.E."/>
            <person name="van Eijk R."/>
            <person name="Schleper C."/>
            <person name="Guy L."/>
            <person name="Ettema T.J."/>
        </authorList>
    </citation>
    <scope>NUCLEOTIDE SEQUENCE</scope>
</reference>
<dbReference type="EMBL" id="LAZR01014991">
    <property type="protein sequence ID" value="KKM15092.1"/>
    <property type="molecule type" value="Genomic_DNA"/>
</dbReference>
<comment type="caution">
    <text evidence="1">The sequence shown here is derived from an EMBL/GenBank/DDBJ whole genome shotgun (WGS) entry which is preliminary data.</text>
</comment>
<sequence>MDCQICDNGEVVETEEKNHKIILLGQELTIPEAIVGRCGTCGSVNYAFRKEVMEGNNHAED</sequence>